<evidence type="ECO:0000259" key="7">
    <source>
        <dbReference type="Pfam" id="PF17210"/>
    </source>
</evidence>
<evidence type="ECO:0000256" key="1">
    <source>
        <dbReference type="ARBA" id="ARBA00004613"/>
    </source>
</evidence>
<keyword evidence="10" id="KW-1185">Reference proteome</keyword>
<feature type="signal peptide" evidence="4">
    <location>
        <begin position="1"/>
        <end position="23"/>
    </location>
</feature>
<dbReference type="InterPro" id="IPR015914">
    <property type="entry name" value="PAPs_N"/>
</dbReference>
<name>A0A250KTX0_9GAMM</name>
<dbReference type="Pfam" id="PF17210">
    <property type="entry name" value="SdrD_B"/>
    <property type="match status" value="1"/>
</dbReference>
<feature type="chain" id="PRO_5012716044" description="Metallophosphoesterase" evidence="4">
    <location>
        <begin position="24"/>
        <end position="738"/>
    </location>
</feature>
<accession>A0A250KTX0</accession>
<dbReference type="NCBIfam" id="NF033679">
    <property type="entry name" value="DNRLRE_dom"/>
    <property type="match status" value="1"/>
</dbReference>
<keyword evidence="2" id="KW-0964">Secreted</keyword>
<dbReference type="Pfam" id="PF16656">
    <property type="entry name" value="Pur_ac_phosph_N"/>
    <property type="match status" value="1"/>
</dbReference>
<feature type="domain" description="Purple acid phosphatase N-terminal" evidence="6">
    <location>
        <begin position="37"/>
        <end position="113"/>
    </location>
</feature>
<dbReference type="Pfam" id="PF24517">
    <property type="entry name" value="CBM96"/>
    <property type="match status" value="1"/>
</dbReference>
<evidence type="ECO:0000256" key="2">
    <source>
        <dbReference type="ARBA" id="ARBA00022525"/>
    </source>
</evidence>
<dbReference type="InterPro" id="IPR055372">
    <property type="entry name" value="CBM96"/>
</dbReference>
<sequence length="738" mass="77744">MKPSSFVRVFTLTLAVLMTTTLAHDALALSLTRGPYLQIGTPHGVIVRWRSDVASNSRVRVGTSPTNLTLTFDDAASTTEHIVQVSGLDPQTKYYYAIGSTTQTLSGGDSNTYFHTAPTTGTQQPTRIWVIGDAGTGNSNQAAVYNAYRNFTGTNPTHLWLQLGDNAYNDGTDAEFQSKMFNMYPDMLRQSVTWPTLGNHDGHSADSATQTGPYYQIFSLPRNAEAGGVASGTEAYYSFDYGNIHFIVLDSYDSSRSVGGPMLSWLESDLQASGADWNIAYWHHPPYSKGSHDSDSDTAMTQMRQNVLPILENYGVDLVLTGHSHSYERSKFIDGHYGSSSTFSDATHVVQSGSGRTDGTGAYTKTGVGVAHAGAVYAVAGSSGKTSGGTLNHPAMYISLNELGSMVLDVNGLTLDAKFLNNNGTVRDYFTMTKEGGTPPQLANVSGLVWQDTDADGIRETGESFLQGIEVRLYSDADTLVATQITNSSGAYQFSSVAAGNYYAQFFAGARTLSPQDQGGSDSVDSDANPADGKTAVFGASAGSSVANIDAGMYLAGGEPQTAQLQDGLNGYAGTADTYVASGKAGTHYGTSTAVLADGSDGSNGRLVGLMAWDVSSIPSTATVTNATVTLQVSNASAGTYNLYAADTAWTEGGATWNGVDPLNNQGTLIGTFQPSSTGRHTVQLNGAGISLVQGWVSGSAANNGFMIVDDGSSDGVDLRSSEYGTQAQRPKLTVNYQ</sequence>
<dbReference type="InterPro" id="IPR039331">
    <property type="entry name" value="PAPs-like"/>
</dbReference>
<protein>
    <recommendedName>
        <fullName evidence="11">Metallophosphoesterase</fullName>
    </recommendedName>
</protein>
<gene>
    <name evidence="9" type="ORF">sS8_3165</name>
</gene>
<dbReference type="Pfam" id="PF00149">
    <property type="entry name" value="Metallophos"/>
    <property type="match status" value="1"/>
</dbReference>
<dbReference type="Gene3D" id="3.60.21.10">
    <property type="match status" value="1"/>
</dbReference>
<evidence type="ECO:0000313" key="10">
    <source>
        <dbReference type="Proteomes" id="UP000266313"/>
    </source>
</evidence>
<dbReference type="GO" id="GO:0003993">
    <property type="term" value="F:acid phosphatase activity"/>
    <property type="evidence" value="ECO:0007669"/>
    <property type="project" value="InterPro"/>
</dbReference>
<dbReference type="EMBL" id="AP017928">
    <property type="protein sequence ID" value="BBA35108.1"/>
    <property type="molecule type" value="Genomic_DNA"/>
</dbReference>
<evidence type="ECO:0000313" key="9">
    <source>
        <dbReference type="EMBL" id="BBA35108.1"/>
    </source>
</evidence>
<dbReference type="InterPro" id="IPR013783">
    <property type="entry name" value="Ig-like_fold"/>
</dbReference>
<dbReference type="PANTHER" id="PTHR22953:SF153">
    <property type="entry name" value="PURPLE ACID PHOSPHATASE"/>
    <property type="match status" value="1"/>
</dbReference>
<dbReference type="SUPFAM" id="SSF117074">
    <property type="entry name" value="Hypothetical protein PA1324"/>
    <property type="match status" value="1"/>
</dbReference>
<dbReference type="Gene3D" id="2.60.40.10">
    <property type="entry name" value="Immunoglobulins"/>
    <property type="match status" value="1"/>
</dbReference>
<organism evidence="9 10">
    <name type="scientific">Methylocaldum marinum</name>
    <dbReference type="NCBI Taxonomy" id="1432792"/>
    <lineage>
        <taxon>Bacteria</taxon>
        <taxon>Pseudomonadati</taxon>
        <taxon>Pseudomonadota</taxon>
        <taxon>Gammaproteobacteria</taxon>
        <taxon>Methylococcales</taxon>
        <taxon>Methylococcaceae</taxon>
        <taxon>Methylocaldum</taxon>
    </lineage>
</organism>
<dbReference type="PANTHER" id="PTHR22953">
    <property type="entry name" value="ACID PHOSPHATASE RELATED"/>
    <property type="match status" value="1"/>
</dbReference>
<dbReference type="OrthoDB" id="9780884at2"/>
<dbReference type="InterPro" id="IPR004843">
    <property type="entry name" value="Calcineurin-like_PHP"/>
</dbReference>
<proteinExistence type="predicted"/>
<dbReference type="Gene3D" id="2.60.40.380">
    <property type="entry name" value="Purple acid phosphatase-like, N-terminal"/>
    <property type="match status" value="1"/>
</dbReference>
<dbReference type="RefSeq" id="WP_145986552.1">
    <property type="nucleotide sequence ID" value="NZ_AP017928.1"/>
</dbReference>
<dbReference type="SUPFAM" id="SSF49363">
    <property type="entry name" value="Purple acid phosphatase, N-terminal domain"/>
    <property type="match status" value="1"/>
</dbReference>
<dbReference type="GO" id="GO:0005576">
    <property type="term" value="C:extracellular region"/>
    <property type="evidence" value="ECO:0007669"/>
    <property type="project" value="UniProtKB-SubCell"/>
</dbReference>
<dbReference type="AlphaFoldDB" id="A0A250KTX0"/>
<dbReference type="SUPFAM" id="SSF56300">
    <property type="entry name" value="Metallo-dependent phosphatases"/>
    <property type="match status" value="1"/>
</dbReference>
<dbReference type="InterPro" id="IPR029052">
    <property type="entry name" value="Metallo-depent_PP-like"/>
</dbReference>
<comment type="subcellular location">
    <subcellularLocation>
        <location evidence="1">Secreted</location>
    </subcellularLocation>
</comment>
<feature type="domain" description="Carbohydrate-binding module family 96" evidence="8">
    <location>
        <begin position="575"/>
        <end position="736"/>
    </location>
</feature>
<evidence type="ECO:0000256" key="4">
    <source>
        <dbReference type="SAM" id="SignalP"/>
    </source>
</evidence>
<dbReference type="Proteomes" id="UP000266313">
    <property type="component" value="Chromosome"/>
</dbReference>
<dbReference type="InterPro" id="IPR008963">
    <property type="entry name" value="Purple_acid_Pase-like_N"/>
</dbReference>
<evidence type="ECO:0000259" key="5">
    <source>
        <dbReference type="Pfam" id="PF00149"/>
    </source>
</evidence>
<dbReference type="KEGG" id="mmai:sS8_3165"/>
<evidence type="ECO:0008006" key="11">
    <source>
        <dbReference type="Google" id="ProtNLM"/>
    </source>
</evidence>
<evidence type="ECO:0000259" key="6">
    <source>
        <dbReference type="Pfam" id="PF16656"/>
    </source>
</evidence>
<keyword evidence="3 4" id="KW-0732">Signal</keyword>
<feature type="domain" description="Calcineurin-like phosphoesterase" evidence="5">
    <location>
        <begin position="127"/>
        <end position="327"/>
    </location>
</feature>
<evidence type="ECO:0000256" key="3">
    <source>
        <dbReference type="ARBA" id="ARBA00022729"/>
    </source>
</evidence>
<reference evidence="9 10" key="1">
    <citation type="submission" date="2016-12" db="EMBL/GenBank/DDBJ databases">
        <title>Genome sequencing of Methylocaldum marinum.</title>
        <authorList>
            <person name="Takeuchi M."/>
            <person name="Kamagata Y."/>
            <person name="Hiraoka S."/>
            <person name="Oshima K."/>
            <person name="Hattori M."/>
            <person name="Iwasaki W."/>
        </authorList>
    </citation>
    <scope>NUCLEOTIDE SEQUENCE [LARGE SCALE GENOMIC DNA]</scope>
    <source>
        <strain evidence="9 10">S8</strain>
    </source>
</reference>
<feature type="domain" description="SD-repeat containing protein B" evidence="7">
    <location>
        <begin position="447"/>
        <end position="553"/>
    </location>
</feature>
<dbReference type="GO" id="GO:0046872">
    <property type="term" value="F:metal ion binding"/>
    <property type="evidence" value="ECO:0007669"/>
    <property type="project" value="InterPro"/>
</dbReference>
<dbReference type="InterPro" id="IPR033764">
    <property type="entry name" value="Sdr_B"/>
</dbReference>
<evidence type="ECO:0000259" key="8">
    <source>
        <dbReference type="Pfam" id="PF24517"/>
    </source>
</evidence>